<comment type="caution">
    <text evidence="3">The sequence shown here is derived from an EMBL/GenBank/DDBJ whole genome shotgun (WGS) entry which is preliminary data.</text>
</comment>
<dbReference type="InterPro" id="IPR002035">
    <property type="entry name" value="VWF_A"/>
</dbReference>
<protein>
    <submittedName>
        <fullName evidence="3">Stress protein</fullName>
    </submittedName>
</protein>
<keyword evidence="4" id="KW-1185">Reference proteome</keyword>
<dbReference type="InterPro" id="IPR036465">
    <property type="entry name" value="vWFA_dom_sf"/>
</dbReference>
<dbReference type="Pfam" id="PF10138">
    <property type="entry name" value="vWA-TerF-like"/>
    <property type="match status" value="1"/>
</dbReference>
<evidence type="ECO:0000313" key="3">
    <source>
        <dbReference type="EMBL" id="TKV62155.1"/>
    </source>
</evidence>
<dbReference type="SUPFAM" id="SSF53300">
    <property type="entry name" value="vWA-like"/>
    <property type="match status" value="1"/>
</dbReference>
<feature type="compositionally biased region" description="Pro residues" evidence="1">
    <location>
        <begin position="65"/>
        <end position="74"/>
    </location>
</feature>
<gene>
    <name evidence="3" type="ORF">FDO65_04815</name>
</gene>
<reference evidence="3 4" key="1">
    <citation type="submission" date="2019-05" db="EMBL/GenBank/DDBJ databases">
        <title>Nakamurella sp. N5BH11, whole genome shotgun sequence.</title>
        <authorList>
            <person name="Tuo L."/>
        </authorList>
    </citation>
    <scope>NUCLEOTIDE SEQUENCE [LARGE SCALE GENOMIC DNA]</scope>
    <source>
        <strain evidence="3 4">N5BH11</strain>
    </source>
</reference>
<dbReference type="OrthoDB" id="56224at2"/>
<accession>A0A4V6CSL9</accession>
<evidence type="ECO:0000313" key="4">
    <source>
        <dbReference type="Proteomes" id="UP000306985"/>
    </source>
</evidence>
<dbReference type="PROSITE" id="PS50234">
    <property type="entry name" value="VWFA"/>
    <property type="match status" value="1"/>
</dbReference>
<feature type="compositionally biased region" description="Pro residues" evidence="1">
    <location>
        <begin position="42"/>
        <end position="56"/>
    </location>
</feature>
<evidence type="ECO:0000256" key="1">
    <source>
        <dbReference type="SAM" id="MobiDB-lite"/>
    </source>
</evidence>
<dbReference type="EMBL" id="SZZH01000001">
    <property type="protein sequence ID" value="TKV62155.1"/>
    <property type="molecule type" value="Genomic_DNA"/>
</dbReference>
<name>A0A4V6CSL9_9ACTN</name>
<feature type="compositionally biased region" description="Pro residues" evidence="1">
    <location>
        <begin position="109"/>
        <end position="123"/>
    </location>
</feature>
<sequence>MLAEVYRRAGAWKVRSVSAGWTEGLAALLREHGVQVDDEPATPAPPPAAPTPPPVASGPWVPTTGAPPAPPAPSGPLAWAPGTPPPGPSGGWPAPTPAAPVAGSAVPTAAPPAPPAPSAPPAGPGLQTDPAAGPRSVPGEERLSLQKRQTLNLRKEQVHRVLLTKGATGERARVVLVIDKTGSMSQEFASGLVHRVVERMVPVATQIDTDGSLETYLYATKFARLPDLRVGDMEAWTSEFLHMGGTHGGINYRKLGAVNDEIPILTELTGTARRGDPPTLVLFFTDGGFSKKREITRIMKDAAGLPIFWEFVGLGANNYGLLEKLDDMGGREVDNVDFFAVDDIDRVDDAELYRRLLTEFPGWLTAARARGIVAPR</sequence>
<organism evidence="3 4">
    <name type="scientific">Nakamurella flava</name>
    <dbReference type="NCBI Taxonomy" id="2576308"/>
    <lineage>
        <taxon>Bacteria</taxon>
        <taxon>Bacillati</taxon>
        <taxon>Actinomycetota</taxon>
        <taxon>Actinomycetes</taxon>
        <taxon>Nakamurellales</taxon>
        <taxon>Nakamurellaceae</taxon>
        <taxon>Nakamurella</taxon>
    </lineage>
</organism>
<dbReference type="AlphaFoldDB" id="A0A4V6CSL9"/>
<dbReference type="InterPro" id="IPR019303">
    <property type="entry name" value="vWA_TerF_C"/>
</dbReference>
<dbReference type="SMART" id="SM00327">
    <property type="entry name" value="VWA"/>
    <property type="match status" value="1"/>
</dbReference>
<feature type="domain" description="VWFA" evidence="2">
    <location>
        <begin position="173"/>
        <end position="356"/>
    </location>
</feature>
<feature type="compositionally biased region" description="Pro residues" evidence="1">
    <location>
        <begin position="82"/>
        <end position="98"/>
    </location>
</feature>
<proteinExistence type="predicted"/>
<feature type="region of interest" description="Disordered" evidence="1">
    <location>
        <begin position="32"/>
        <end position="141"/>
    </location>
</feature>
<feature type="compositionally biased region" description="Low complexity" evidence="1">
    <location>
        <begin position="99"/>
        <end position="108"/>
    </location>
</feature>
<dbReference type="Proteomes" id="UP000306985">
    <property type="component" value="Unassembled WGS sequence"/>
</dbReference>
<evidence type="ECO:0000259" key="2">
    <source>
        <dbReference type="PROSITE" id="PS50234"/>
    </source>
</evidence>